<dbReference type="AlphaFoldDB" id="A0A061ENS4"/>
<accession>A0A061ENS4</accession>
<keyword evidence="2" id="KW-1185">Reference proteome</keyword>
<proteinExistence type="predicted"/>
<evidence type="ECO:0000313" key="2">
    <source>
        <dbReference type="Proteomes" id="UP000026915"/>
    </source>
</evidence>
<sequence>MSLFNRNNYNPSTIKVSFTQLLPLFLTFLDLPPTPSLAKQVYNRPPLQPPLSSVVIITKLSIADHRRNRNDVGASIRQWLRLDLAVGASIWPWEAPNLVMPLAKSAFQWPNLVSVNVRSTFQRLDLAATRTRLALQCR</sequence>
<dbReference type="Proteomes" id="UP000026915">
    <property type="component" value="Chromosome 4"/>
</dbReference>
<dbReference type="HOGENOM" id="CLU_1858882_0_0_1"/>
<name>A0A061ENS4_THECC</name>
<gene>
    <name evidence="1" type="ORF">TCM_019216</name>
</gene>
<protein>
    <submittedName>
        <fullName evidence="1">Uncharacterized protein</fullName>
    </submittedName>
</protein>
<dbReference type="Gramene" id="EOY03984">
    <property type="protein sequence ID" value="EOY03984"/>
    <property type="gene ID" value="TCM_019216"/>
</dbReference>
<reference evidence="1 2" key="1">
    <citation type="journal article" date="2013" name="Genome Biol.">
        <title>The genome sequence of the most widely cultivated cacao type and its use to identify candidate genes regulating pod color.</title>
        <authorList>
            <person name="Motamayor J.C."/>
            <person name="Mockaitis K."/>
            <person name="Schmutz J."/>
            <person name="Haiminen N."/>
            <person name="Iii D.L."/>
            <person name="Cornejo O."/>
            <person name="Findley S.D."/>
            <person name="Zheng P."/>
            <person name="Utro F."/>
            <person name="Royaert S."/>
            <person name="Saski C."/>
            <person name="Jenkins J."/>
            <person name="Podicheti R."/>
            <person name="Zhao M."/>
            <person name="Scheffler B.E."/>
            <person name="Stack J.C."/>
            <person name="Feltus F.A."/>
            <person name="Mustiga G.M."/>
            <person name="Amores F."/>
            <person name="Phillips W."/>
            <person name="Marelli J.P."/>
            <person name="May G.D."/>
            <person name="Shapiro H."/>
            <person name="Ma J."/>
            <person name="Bustamante C.D."/>
            <person name="Schnell R.J."/>
            <person name="Main D."/>
            <person name="Gilbert D."/>
            <person name="Parida L."/>
            <person name="Kuhn D.N."/>
        </authorList>
    </citation>
    <scope>NUCLEOTIDE SEQUENCE [LARGE SCALE GENOMIC DNA]</scope>
    <source>
        <strain evidence="2">cv. Matina 1-6</strain>
    </source>
</reference>
<organism evidence="1 2">
    <name type="scientific">Theobroma cacao</name>
    <name type="common">Cacao</name>
    <name type="synonym">Cocoa</name>
    <dbReference type="NCBI Taxonomy" id="3641"/>
    <lineage>
        <taxon>Eukaryota</taxon>
        <taxon>Viridiplantae</taxon>
        <taxon>Streptophyta</taxon>
        <taxon>Embryophyta</taxon>
        <taxon>Tracheophyta</taxon>
        <taxon>Spermatophyta</taxon>
        <taxon>Magnoliopsida</taxon>
        <taxon>eudicotyledons</taxon>
        <taxon>Gunneridae</taxon>
        <taxon>Pentapetalae</taxon>
        <taxon>rosids</taxon>
        <taxon>malvids</taxon>
        <taxon>Malvales</taxon>
        <taxon>Malvaceae</taxon>
        <taxon>Byttnerioideae</taxon>
        <taxon>Theobroma</taxon>
    </lineage>
</organism>
<dbReference type="InParanoid" id="A0A061ENS4"/>
<evidence type="ECO:0000313" key="1">
    <source>
        <dbReference type="EMBL" id="EOY03984.1"/>
    </source>
</evidence>
<dbReference type="EMBL" id="CM001882">
    <property type="protein sequence ID" value="EOY03984.1"/>
    <property type="molecule type" value="Genomic_DNA"/>
</dbReference>